<sequence>MVYKPSQMWTNLAQIQVIFDERDEALRVMLEASQINPQFWEVWRDLAAMSLSCHKFDIFIKSYSRLLDLNSKYLNVDLLTNLAYSVINLKKDGINEAKATQLIQNVQQLFARVSELQPNNPILLSLKALVASISLQDTSEAFKLMDKALITADLNSVWYRYHSQVMKKIHETKVIINAVLEINLILNETRLSCKLLRSAKSHLKKVIWTLHKYFTDIIRGDLRRDIQEEVKDLETKFATIQQMVPN</sequence>
<reference evidence="4" key="1">
    <citation type="submission" date="2019-04" db="EMBL/GenBank/DDBJ databases">
        <title>Analysis of the testis transcriptome of the Chagas disease vector Rhodnius prolixus.</title>
        <authorList>
            <person name="Cesar J."/>
            <person name="Ribeiro J.M."/>
            <person name="Pereira M.H."/>
            <person name="Araujo R.N."/>
            <person name="Gontijo N.F."/>
            <person name="Pessoa G."/>
            <person name="Sant'Anna M.V."/>
            <person name="Sorgine M.H."/>
            <person name="Majerowicz D."/>
            <person name="Carvalho A.B."/>
            <person name="Braz G."/>
            <person name="Mesquita R."/>
            <person name="Lagerblad P.O."/>
            <person name="Koerich L.B."/>
        </authorList>
    </citation>
    <scope>NUCLEOTIDE SEQUENCE</scope>
</reference>
<dbReference type="PANTHER" id="PTHR16193">
    <property type="entry name" value="TETRATRICOPEPTIDE REPEAT PROTEIN 27"/>
    <property type="match status" value="1"/>
</dbReference>
<dbReference type="EMBL" id="GHKJ01000745">
    <property type="protein sequence ID" value="MOY45775.1"/>
    <property type="molecule type" value="Transcribed_RNA"/>
</dbReference>
<dbReference type="AlphaFoldDB" id="A0A4P6D7C8"/>
<dbReference type="Gene3D" id="1.25.40.10">
    <property type="entry name" value="Tetratricopeptide repeat domain"/>
    <property type="match status" value="1"/>
</dbReference>
<comment type="similarity">
    <text evidence="3">Belongs to the TTC27 family.</text>
</comment>
<keyword evidence="2" id="KW-0802">TPR repeat</keyword>
<dbReference type="SUPFAM" id="SSF48452">
    <property type="entry name" value="TPR-like"/>
    <property type="match status" value="1"/>
</dbReference>
<organism evidence="4">
    <name type="scientific">Rhodnius prolixus</name>
    <name type="common">Triatomid bug</name>
    <dbReference type="NCBI Taxonomy" id="13249"/>
    <lineage>
        <taxon>Eukaryota</taxon>
        <taxon>Metazoa</taxon>
        <taxon>Ecdysozoa</taxon>
        <taxon>Arthropoda</taxon>
        <taxon>Hexapoda</taxon>
        <taxon>Insecta</taxon>
        <taxon>Pterygota</taxon>
        <taxon>Neoptera</taxon>
        <taxon>Paraneoptera</taxon>
        <taxon>Hemiptera</taxon>
        <taxon>Heteroptera</taxon>
        <taxon>Panheteroptera</taxon>
        <taxon>Cimicomorpha</taxon>
        <taxon>Reduviidae</taxon>
        <taxon>Triatominae</taxon>
        <taxon>Rhodnius</taxon>
    </lineage>
</organism>
<dbReference type="RefSeq" id="XP_073975973.1">
    <property type="nucleotide sequence ID" value="XM_074119872.1"/>
</dbReference>
<evidence type="ECO:0000313" key="4">
    <source>
        <dbReference type="EMBL" id="MOY45775.1"/>
    </source>
</evidence>
<evidence type="ECO:0000256" key="2">
    <source>
        <dbReference type="ARBA" id="ARBA00022803"/>
    </source>
</evidence>
<accession>A0A4P6D7C8</accession>
<dbReference type="InterPro" id="IPR044244">
    <property type="entry name" value="TTC27/Emw1"/>
</dbReference>
<dbReference type="PANTHER" id="PTHR16193:SF0">
    <property type="entry name" value="TETRATRICOPEPTIDE REPEAT PROTEIN 27"/>
    <property type="match status" value="1"/>
</dbReference>
<dbReference type="GeneID" id="141449922"/>
<keyword evidence="1" id="KW-0677">Repeat</keyword>
<dbReference type="InterPro" id="IPR011990">
    <property type="entry name" value="TPR-like_helical_dom_sf"/>
</dbReference>
<name>A0A4P6D7C8_RHOPR</name>
<proteinExistence type="inferred from homology"/>
<evidence type="ECO:0000256" key="3">
    <source>
        <dbReference type="ARBA" id="ARBA00024020"/>
    </source>
</evidence>
<protein>
    <submittedName>
        <fullName evidence="4">Uncharacterized protein</fullName>
    </submittedName>
</protein>
<evidence type="ECO:0000256" key="1">
    <source>
        <dbReference type="ARBA" id="ARBA00022737"/>
    </source>
</evidence>